<dbReference type="SUPFAM" id="SSF46689">
    <property type="entry name" value="Homeodomain-like"/>
    <property type="match status" value="1"/>
</dbReference>
<dbReference type="PANTHER" id="PTHR43479">
    <property type="entry name" value="ACREF/ENVCD OPERON REPRESSOR-RELATED"/>
    <property type="match status" value="1"/>
</dbReference>
<dbReference type="HOGENOM" id="CLU_1292691_0_0_7"/>
<dbReference type="PANTHER" id="PTHR43479:SF11">
    <property type="entry name" value="ACREF_ENVCD OPERON REPRESSOR-RELATED"/>
    <property type="match status" value="1"/>
</dbReference>
<dbReference type="EMBL" id="CP000859">
    <property type="protein sequence ID" value="ABW67724.1"/>
    <property type="molecule type" value="Genomic_DNA"/>
</dbReference>
<dbReference type="InterPro" id="IPR001647">
    <property type="entry name" value="HTH_TetR"/>
</dbReference>
<dbReference type="PRINTS" id="PR00455">
    <property type="entry name" value="HTHTETR"/>
</dbReference>
<sequence>MEDICRDIFQAHQDTIKVKKEAVGIKNLINIYNATLKLSNTKGFHAMTLRDLAKETGLSLGALYSYFSSKEQLLGIIQEQGYQLTSRILTGALEGVTTPEKRLSTAIRTHLYLSETMQPWFYFFYMEAKHLGKEDQKKAITSELYTEQLYTGILEQGVKTGAFRSHNTLLTASVIKAMLQDWYLKRWKYSRRKVGVDVYADFVCDMVNTYVRP</sequence>
<keyword evidence="1 2" id="KW-0238">DNA-binding</keyword>
<evidence type="ECO:0000313" key="4">
    <source>
        <dbReference type="EMBL" id="ABW67724.1"/>
    </source>
</evidence>
<dbReference type="InterPro" id="IPR050624">
    <property type="entry name" value="HTH-type_Tx_Regulator"/>
</dbReference>
<dbReference type="PROSITE" id="PS50977">
    <property type="entry name" value="HTH_TETR_2"/>
    <property type="match status" value="1"/>
</dbReference>
<evidence type="ECO:0000256" key="1">
    <source>
        <dbReference type="ARBA" id="ARBA00023125"/>
    </source>
</evidence>
<gene>
    <name evidence="4" type="ordered locus">Dole_1920</name>
</gene>
<keyword evidence="5" id="KW-1185">Reference proteome</keyword>
<feature type="domain" description="HTH tetR-type" evidence="3">
    <location>
        <begin position="25"/>
        <end position="85"/>
    </location>
</feature>
<dbReference type="InterPro" id="IPR041490">
    <property type="entry name" value="KstR2_TetR_C"/>
</dbReference>
<dbReference type="KEGG" id="dol:Dole_1920"/>
<dbReference type="SUPFAM" id="SSF48498">
    <property type="entry name" value="Tetracyclin repressor-like, C-terminal domain"/>
    <property type="match status" value="1"/>
</dbReference>
<accession>A8ZSI7</accession>
<dbReference type="GO" id="GO:0003677">
    <property type="term" value="F:DNA binding"/>
    <property type="evidence" value="ECO:0007669"/>
    <property type="project" value="UniProtKB-UniRule"/>
</dbReference>
<dbReference type="InterPro" id="IPR036271">
    <property type="entry name" value="Tet_transcr_reg_TetR-rel_C_sf"/>
</dbReference>
<organism evidence="4 5">
    <name type="scientific">Desulfosudis oleivorans (strain DSM 6200 / JCM 39069 / Hxd3)</name>
    <name type="common">Desulfococcus oleovorans</name>
    <dbReference type="NCBI Taxonomy" id="96561"/>
    <lineage>
        <taxon>Bacteria</taxon>
        <taxon>Pseudomonadati</taxon>
        <taxon>Thermodesulfobacteriota</taxon>
        <taxon>Desulfobacteria</taxon>
        <taxon>Desulfobacterales</taxon>
        <taxon>Desulfosudaceae</taxon>
        <taxon>Desulfosudis</taxon>
    </lineage>
</organism>
<dbReference type="Proteomes" id="UP000008561">
    <property type="component" value="Chromosome"/>
</dbReference>
<dbReference type="PROSITE" id="PS01081">
    <property type="entry name" value="HTH_TETR_1"/>
    <property type="match status" value="1"/>
</dbReference>
<dbReference type="InterPro" id="IPR023772">
    <property type="entry name" value="DNA-bd_HTH_TetR-type_CS"/>
</dbReference>
<dbReference type="eggNOG" id="COG1309">
    <property type="taxonomic scope" value="Bacteria"/>
</dbReference>
<feature type="DNA-binding region" description="H-T-H motif" evidence="2">
    <location>
        <begin position="48"/>
        <end position="67"/>
    </location>
</feature>
<dbReference type="Gene3D" id="1.10.357.10">
    <property type="entry name" value="Tetracycline Repressor, domain 2"/>
    <property type="match status" value="1"/>
</dbReference>
<dbReference type="Pfam" id="PF00440">
    <property type="entry name" value="TetR_N"/>
    <property type="match status" value="1"/>
</dbReference>
<dbReference type="STRING" id="96561.Dole_1920"/>
<reference evidence="4 5" key="1">
    <citation type="submission" date="2007-10" db="EMBL/GenBank/DDBJ databases">
        <title>Complete sequence of Desulfococcus oleovorans Hxd3.</title>
        <authorList>
            <consortium name="US DOE Joint Genome Institute"/>
            <person name="Copeland A."/>
            <person name="Lucas S."/>
            <person name="Lapidus A."/>
            <person name="Barry K."/>
            <person name="Glavina del Rio T."/>
            <person name="Dalin E."/>
            <person name="Tice H."/>
            <person name="Pitluck S."/>
            <person name="Kiss H."/>
            <person name="Brettin T."/>
            <person name="Bruce D."/>
            <person name="Detter J.C."/>
            <person name="Han C."/>
            <person name="Schmutz J."/>
            <person name="Larimer F."/>
            <person name="Land M."/>
            <person name="Hauser L."/>
            <person name="Kyrpides N."/>
            <person name="Kim E."/>
            <person name="Wawrik B."/>
            <person name="Richardson P."/>
        </authorList>
    </citation>
    <scope>NUCLEOTIDE SEQUENCE [LARGE SCALE GENOMIC DNA]</scope>
    <source>
        <strain evidence="5">DSM 6200 / JCM 39069 / Hxd3</strain>
    </source>
</reference>
<evidence type="ECO:0000256" key="2">
    <source>
        <dbReference type="PROSITE-ProRule" id="PRU00335"/>
    </source>
</evidence>
<dbReference type="InterPro" id="IPR009057">
    <property type="entry name" value="Homeodomain-like_sf"/>
</dbReference>
<protein>
    <submittedName>
        <fullName evidence="4">Transcriptional regulator, TetR family</fullName>
    </submittedName>
</protein>
<name>A8ZSI7_DESOH</name>
<evidence type="ECO:0000259" key="3">
    <source>
        <dbReference type="PROSITE" id="PS50977"/>
    </source>
</evidence>
<proteinExistence type="predicted"/>
<dbReference type="Gene3D" id="1.10.10.60">
    <property type="entry name" value="Homeodomain-like"/>
    <property type="match status" value="1"/>
</dbReference>
<dbReference type="Pfam" id="PF17932">
    <property type="entry name" value="TetR_C_24"/>
    <property type="match status" value="1"/>
</dbReference>
<evidence type="ECO:0000313" key="5">
    <source>
        <dbReference type="Proteomes" id="UP000008561"/>
    </source>
</evidence>
<dbReference type="AlphaFoldDB" id="A8ZSI7"/>